<dbReference type="InterPro" id="IPR035983">
    <property type="entry name" value="Hect_E3_ubiquitin_ligase"/>
</dbReference>
<evidence type="ECO:0000259" key="8">
    <source>
        <dbReference type="PROSITE" id="PS50237"/>
    </source>
</evidence>
<feature type="region of interest" description="Disordered" evidence="7">
    <location>
        <begin position="174"/>
        <end position="202"/>
    </location>
</feature>
<dbReference type="PANTHER" id="PTHR11254">
    <property type="entry name" value="HECT DOMAIN UBIQUITIN-PROTEIN LIGASE"/>
    <property type="match status" value="1"/>
</dbReference>
<organism evidence="9 10">
    <name type="scientific">Bonamia ostreae</name>
    <dbReference type="NCBI Taxonomy" id="126728"/>
    <lineage>
        <taxon>Eukaryota</taxon>
        <taxon>Sar</taxon>
        <taxon>Rhizaria</taxon>
        <taxon>Endomyxa</taxon>
        <taxon>Ascetosporea</taxon>
        <taxon>Haplosporida</taxon>
        <taxon>Bonamia</taxon>
    </lineage>
</organism>
<dbReference type="PANTHER" id="PTHR11254:SF440">
    <property type="entry name" value="E3 UBIQUITIN-PROTEIN LIGASE NEDD-4"/>
    <property type="match status" value="1"/>
</dbReference>
<gene>
    <name evidence="9" type="ORF">MHBO_004877</name>
</gene>
<evidence type="ECO:0000313" key="9">
    <source>
        <dbReference type="EMBL" id="MES1923322.1"/>
    </source>
</evidence>
<feature type="domain" description="HECT" evidence="8">
    <location>
        <begin position="1"/>
        <end position="115"/>
    </location>
</feature>
<feature type="active site" description="Glycyl thioester intermediate" evidence="6">
    <location>
        <position position="83"/>
    </location>
</feature>
<evidence type="ECO:0000256" key="1">
    <source>
        <dbReference type="ARBA" id="ARBA00000885"/>
    </source>
</evidence>
<dbReference type="SUPFAM" id="SSF56204">
    <property type="entry name" value="Hect, E3 ligase catalytic domain"/>
    <property type="match status" value="1"/>
</dbReference>
<evidence type="ECO:0000256" key="3">
    <source>
        <dbReference type="ARBA" id="ARBA00012485"/>
    </source>
</evidence>
<evidence type="ECO:0000256" key="4">
    <source>
        <dbReference type="ARBA" id="ARBA00022679"/>
    </source>
</evidence>
<keyword evidence="4" id="KW-0808">Transferase</keyword>
<evidence type="ECO:0000256" key="2">
    <source>
        <dbReference type="ARBA" id="ARBA00004906"/>
    </source>
</evidence>
<evidence type="ECO:0000313" key="10">
    <source>
        <dbReference type="Proteomes" id="UP001439008"/>
    </source>
</evidence>
<evidence type="ECO:0000256" key="6">
    <source>
        <dbReference type="PROSITE-ProRule" id="PRU00104"/>
    </source>
</evidence>
<evidence type="ECO:0000256" key="7">
    <source>
        <dbReference type="SAM" id="MobiDB-lite"/>
    </source>
</evidence>
<dbReference type="InterPro" id="IPR000569">
    <property type="entry name" value="HECT_dom"/>
</dbReference>
<reference evidence="9 10" key="1">
    <citation type="journal article" date="2024" name="BMC Biol.">
        <title>Comparative genomics of Ascetosporea gives new insight into the evolutionary basis for animal parasitism in Rhizaria.</title>
        <authorList>
            <person name="Hiltunen Thoren M."/>
            <person name="Onut-Brannstrom I."/>
            <person name="Alfjorden A."/>
            <person name="Peckova H."/>
            <person name="Swords F."/>
            <person name="Hooper C."/>
            <person name="Holzer A.S."/>
            <person name="Bass D."/>
            <person name="Burki F."/>
        </authorList>
    </citation>
    <scope>NUCLEOTIDE SEQUENCE [LARGE SCALE GENOMIC DNA]</scope>
    <source>
        <strain evidence="9">20-A016</strain>
    </source>
</reference>
<dbReference type="InterPro" id="IPR050409">
    <property type="entry name" value="E3_ubiq-protein_ligase"/>
</dbReference>
<accession>A0ABV2AUJ7</accession>
<dbReference type="EC" id="2.3.2.26" evidence="3"/>
<dbReference type="Pfam" id="PF00632">
    <property type="entry name" value="HECT"/>
    <property type="match status" value="1"/>
</dbReference>
<evidence type="ECO:0000256" key="5">
    <source>
        <dbReference type="ARBA" id="ARBA00022786"/>
    </source>
</evidence>
<protein>
    <recommendedName>
        <fullName evidence="3">HECT-type E3 ubiquitin transferase</fullName>
        <ecNumber evidence="3">2.3.2.26</ecNumber>
    </recommendedName>
</protein>
<sequence>MLKRHTIYKNCAEDSQFIKYFWDVLKNATDNVKTRFLQFASASGRLPPSDEEFKARGTRMQLQPLALRPGSDPDKAFPRAETCFFNVSLPRYTSKESAEKSISLALQLDWGMSGDEPDELLRTHLPLEAGEALQRGGNEMYTVILQRRERIERAPETTGSVVRLLSLLLQDPRNSEARRLNEGDEERRGERREDNEDLARQR</sequence>
<dbReference type="PROSITE" id="PS50237">
    <property type="entry name" value="HECT"/>
    <property type="match status" value="1"/>
</dbReference>
<keyword evidence="10" id="KW-1185">Reference proteome</keyword>
<comment type="pathway">
    <text evidence="2">Protein modification; protein ubiquitination.</text>
</comment>
<name>A0ABV2AUJ7_9EUKA</name>
<keyword evidence="5 6" id="KW-0833">Ubl conjugation pathway</keyword>
<dbReference type="Gene3D" id="3.30.2410.10">
    <property type="entry name" value="Hect, E3 ligase catalytic domain"/>
    <property type="match status" value="1"/>
</dbReference>
<comment type="catalytic activity">
    <reaction evidence="1">
        <text>S-ubiquitinyl-[E2 ubiquitin-conjugating enzyme]-L-cysteine + [acceptor protein]-L-lysine = [E2 ubiquitin-conjugating enzyme]-L-cysteine + N(6)-ubiquitinyl-[acceptor protein]-L-lysine.</text>
        <dbReference type="EC" id="2.3.2.26"/>
    </reaction>
</comment>
<dbReference type="Proteomes" id="UP001439008">
    <property type="component" value="Unassembled WGS sequence"/>
</dbReference>
<dbReference type="EMBL" id="JBDODL010005618">
    <property type="protein sequence ID" value="MES1923322.1"/>
    <property type="molecule type" value="Genomic_DNA"/>
</dbReference>
<proteinExistence type="predicted"/>
<comment type="caution">
    <text evidence="9">The sequence shown here is derived from an EMBL/GenBank/DDBJ whole genome shotgun (WGS) entry which is preliminary data.</text>
</comment>